<reference evidence="3 4" key="2">
    <citation type="submission" date="2014-03" db="EMBL/GenBank/DDBJ databases">
        <title>Draft Genome Sequences of Four Burkholderia Strains.</title>
        <authorList>
            <person name="Liu X.Y."/>
            <person name="Li C.X."/>
            <person name="Xu J.H."/>
        </authorList>
    </citation>
    <scope>NUCLEOTIDE SEQUENCE [LARGE SCALE GENOMIC DNA]</scope>
    <source>
        <strain evidence="3 4">R27</strain>
    </source>
</reference>
<organism evidence="3 4">
    <name type="scientific">Caballeronia grimmiae</name>
    <dbReference type="NCBI Taxonomy" id="1071679"/>
    <lineage>
        <taxon>Bacteria</taxon>
        <taxon>Pseudomonadati</taxon>
        <taxon>Pseudomonadota</taxon>
        <taxon>Betaproteobacteria</taxon>
        <taxon>Burkholderiales</taxon>
        <taxon>Burkholderiaceae</taxon>
        <taxon>Caballeronia</taxon>
    </lineage>
</organism>
<reference evidence="5" key="3">
    <citation type="journal article" date="2019" name="Int. J. Syst. Evol. Microbiol.">
        <title>The Global Catalogue of Microorganisms (GCM) 10K type strain sequencing project: providing services to taxonomists for standard genome sequencing and annotation.</title>
        <authorList>
            <consortium name="The Broad Institute Genomics Platform"/>
            <consortium name="The Broad Institute Genome Sequencing Center for Infectious Disease"/>
            <person name="Wu L."/>
            <person name="Ma J."/>
        </authorList>
    </citation>
    <scope>NUCLEOTIDE SEQUENCE [LARGE SCALE GENOMIC DNA]</scope>
    <source>
        <strain evidence="5">CGMCC 1.11013</strain>
    </source>
</reference>
<proteinExistence type="predicted"/>
<keyword evidence="5" id="KW-1185">Reference proteome</keyword>
<feature type="compositionally biased region" description="Basic and acidic residues" evidence="1">
    <location>
        <begin position="122"/>
        <end position="138"/>
    </location>
</feature>
<dbReference type="STRING" id="1071679.BG57_04580"/>
<dbReference type="EMBL" id="JFHE01000012">
    <property type="protein sequence ID" value="KDR34652.1"/>
    <property type="molecule type" value="Genomic_DNA"/>
</dbReference>
<evidence type="ECO:0000313" key="4">
    <source>
        <dbReference type="Proteomes" id="UP000027439"/>
    </source>
</evidence>
<feature type="region of interest" description="Disordered" evidence="1">
    <location>
        <begin position="122"/>
        <end position="147"/>
    </location>
</feature>
<reference evidence="2" key="1">
    <citation type="journal article" date="2014" name="Int. J. Syst. Evol. Microbiol.">
        <title>Complete genome of a new Firmicutes species belonging to the dominant human colonic microbiota ('Ruminococcus bicirculans') reveals two chromosomes and a selective capacity to utilize plant glucans.</title>
        <authorList>
            <consortium name="NISC Comparative Sequencing Program"/>
            <person name="Wegmann U."/>
            <person name="Louis P."/>
            <person name="Goesmann A."/>
            <person name="Henrissat B."/>
            <person name="Duncan S.H."/>
            <person name="Flint H.J."/>
        </authorList>
    </citation>
    <scope>NUCLEOTIDE SEQUENCE</scope>
    <source>
        <strain evidence="2">CGMCC 1.11013</strain>
    </source>
</reference>
<protein>
    <submittedName>
        <fullName evidence="3">Uncharacterized protein</fullName>
    </submittedName>
</protein>
<dbReference type="eggNOG" id="COG0747">
    <property type="taxonomic scope" value="Bacteria"/>
</dbReference>
<reference evidence="2" key="4">
    <citation type="submission" date="2024-05" db="EMBL/GenBank/DDBJ databases">
        <authorList>
            <person name="Sun Q."/>
            <person name="Zhou Y."/>
        </authorList>
    </citation>
    <scope>NUCLEOTIDE SEQUENCE</scope>
    <source>
        <strain evidence="2">CGMCC 1.11013</strain>
    </source>
</reference>
<comment type="caution">
    <text evidence="3">The sequence shown here is derived from an EMBL/GenBank/DDBJ whole genome shotgun (WGS) entry which is preliminary data.</text>
</comment>
<evidence type="ECO:0000313" key="3">
    <source>
        <dbReference type="EMBL" id="KDR34652.1"/>
    </source>
</evidence>
<sequence>MAGFDRHDFLISSDAAIASTGLSSLAFARNQGAAPRRGGTLNVPINPEPPVLASIFQTAGSALVASSKVIEGLLHTTSISSQCHDGQPFTSADVAVSIELPKSIHPRRFKSWTRGANIVHDRNPDHWDASKPRSETRPRARVSLHLA</sequence>
<dbReference type="Proteomes" id="UP000027439">
    <property type="component" value="Unassembled WGS sequence"/>
</dbReference>
<gene>
    <name evidence="3" type="ORF">BG57_04580</name>
    <name evidence="2" type="ORF">GCM10010985_39000</name>
</gene>
<dbReference type="EMBL" id="BMEG01000006">
    <property type="protein sequence ID" value="GGD80695.1"/>
    <property type="molecule type" value="Genomic_DNA"/>
</dbReference>
<dbReference type="AlphaFoldDB" id="A0A069P2K7"/>
<evidence type="ECO:0000313" key="5">
    <source>
        <dbReference type="Proteomes" id="UP000597138"/>
    </source>
</evidence>
<evidence type="ECO:0000313" key="2">
    <source>
        <dbReference type="EMBL" id="GGD80695.1"/>
    </source>
</evidence>
<dbReference type="SUPFAM" id="SSF53850">
    <property type="entry name" value="Periplasmic binding protein-like II"/>
    <property type="match status" value="1"/>
</dbReference>
<accession>A0A069P2K7</accession>
<name>A0A069P2K7_9BURK</name>
<dbReference type="RefSeq" id="WP_035965067.1">
    <property type="nucleotide sequence ID" value="NZ_BMEG01000006.1"/>
</dbReference>
<dbReference type="Proteomes" id="UP000597138">
    <property type="component" value="Unassembled WGS sequence"/>
</dbReference>
<evidence type="ECO:0000256" key="1">
    <source>
        <dbReference type="SAM" id="MobiDB-lite"/>
    </source>
</evidence>